<sequence>MAPIVVGVRYGTRHQSGTNLDTNDAIGAVKHKIIAQRPAVPPHNEMMLFFSGKLLLDHTRLVESRISAGQTLEMRRLGQHGHVL</sequence>
<evidence type="ECO:0000313" key="3">
    <source>
        <dbReference type="Proteomes" id="UP001620626"/>
    </source>
</evidence>
<dbReference type="Gene3D" id="3.10.20.90">
    <property type="entry name" value="Phosphatidylinositol 3-kinase Catalytic Subunit, Chain A, domain 1"/>
    <property type="match status" value="1"/>
</dbReference>
<evidence type="ECO:0000259" key="1">
    <source>
        <dbReference type="PROSITE" id="PS50053"/>
    </source>
</evidence>
<dbReference type="PROSITE" id="PS50053">
    <property type="entry name" value="UBIQUITIN_2"/>
    <property type="match status" value="1"/>
</dbReference>
<dbReference type="SUPFAM" id="SSF54236">
    <property type="entry name" value="Ubiquitin-like"/>
    <property type="match status" value="1"/>
</dbReference>
<dbReference type="AlphaFoldDB" id="A0ABD2K7M7"/>
<organism evidence="2 3">
    <name type="scientific">Heterodera trifolii</name>
    <dbReference type="NCBI Taxonomy" id="157864"/>
    <lineage>
        <taxon>Eukaryota</taxon>
        <taxon>Metazoa</taxon>
        <taxon>Ecdysozoa</taxon>
        <taxon>Nematoda</taxon>
        <taxon>Chromadorea</taxon>
        <taxon>Rhabditida</taxon>
        <taxon>Tylenchina</taxon>
        <taxon>Tylenchomorpha</taxon>
        <taxon>Tylenchoidea</taxon>
        <taxon>Heteroderidae</taxon>
        <taxon>Heteroderinae</taxon>
        <taxon>Heterodera</taxon>
    </lineage>
</organism>
<protein>
    <recommendedName>
        <fullName evidence="1">Ubiquitin-like domain-containing protein</fullName>
    </recommendedName>
</protein>
<evidence type="ECO:0000313" key="2">
    <source>
        <dbReference type="EMBL" id="KAL3098910.1"/>
    </source>
</evidence>
<keyword evidence="3" id="KW-1185">Reference proteome</keyword>
<dbReference type="Pfam" id="PF00240">
    <property type="entry name" value="ubiquitin"/>
    <property type="match status" value="1"/>
</dbReference>
<feature type="domain" description="Ubiquitin-like" evidence="1">
    <location>
        <begin position="4"/>
        <end position="74"/>
    </location>
</feature>
<reference evidence="2 3" key="1">
    <citation type="submission" date="2024-10" db="EMBL/GenBank/DDBJ databases">
        <authorList>
            <person name="Kim D."/>
        </authorList>
    </citation>
    <scope>NUCLEOTIDE SEQUENCE [LARGE SCALE GENOMIC DNA]</scope>
    <source>
        <strain evidence="2">BH-2024</strain>
    </source>
</reference>
<dbReference type="InterPro" id="IPR029071">
    <property type="entry name" value="Ubiquitin-like_domsf"/>
</dbReference>
<accession>A0ABD2K7M7</accession>
<gene>
    <name evidence="2" type="ORF">niasHT_024665</name>
</gene>
<comment type="caution">
    <text evidence="2">The sequence shown here is derived from an EMBL/GenBank/DDBJ whole genome shotgun (WGS) entry which is preliminary data.</text>
</comment>
<dbReference type="InterPro" id="IPR000626">
    <property type="entry name" value="Ubiquitin-like_dom"/>
</dbReference>
<proteinExistence type="predicted"/>
<name>A0ABD2K7M7_9BILA</name>
<dbReference type="EMBL" id="JBICBT010000819">
    <property type="protein sequence ID" value="KAL3098910.1"/>
    <property type="molecule type" value="Genomic_DNA"/>
</dbReference>
<dbReference type="Proteomes" id="UP001620626">
    <property type="component" value="Unassembled WGS sequence"/>
</dbReference>